<sequence length="559" mass="61302">MTLIIDLLQQMSVFVVIAYLFTKSPAFRPLTSEVLPFRQKFLLYLIFSSFSILGTYFGLPVKGAIANTRAIGPVLAGIIGGPGLGLATGLTGGLHRYTLGGFTALSCGISTTLEGLVGGLVYQHLTRRNLADKRFSPAVVLATTFAAETLQMTVILLLSRPWQDAFALVRTIALPMMLTNSVGAALFISIIRDQKSVRDRVGVISSAKALKIAEKTLDLLSQGFNRETATRIAEVIYRETGVGAVAISNADELLAFTGLGADHHLPGSPVQSPLCKTAMREKRVVFADGHQRKFICTVSEDCPLGSALIVPLMCDDEVVGTIKLYEPKQKLFLNINRALGKGLAHLFSNQLLRSRFQSQKDLLLQSELRLAQAQVNPHFLFNALNTIRAIVTRDAEEARSLLLHLSTFLRKNLKRTGDLASLAEEVAHVQSYLKIEEARFADRLQVSFDIDPALEPLQIPVFTLQPLVENAVKHGIANLLEGGHIAISAREREDFVEIVIEDNAASYCEQEQQNGLGIDLVDKRIRNIYGPSYGVRLSCLPEQWTRARIKLPKPGGPKP</sequence>
<feature type="domain" description="GAF" evidence="15">
    <location>
        <begin position="220"/>
        <end position="361"/>
    </location>
</feature>
<dbReference type="InterPro" id="IPR050640">
    <property type="entry name" value="Bact_2-comp_sensor_kinase"/>
</dbReference>
<feature type="transmembrane region" description="Helical" evidence="14">
    <location>
        <begin position="165"/>
        <end position="191"/>
    </location>
</feature>
<keyword evidence="12" id="KW-0902">Two-component regulatory system</keyword>
<dbReference type="OrthoDB" id="2514702at2"/>
<evidence type="ECO:0000256" key="6">
    <source>
        <dbReference type="ARBA" id="ARBA00022679"/>
    </source>
</evidence>
<dbReference type="Proteomes" id="UP000236340">
    <property type="component" value="Unassembled WGS sequence"/>
</dbReference>
<dbReference type="SUPFAM" id="SSF55874">
    <property type="entry name" value="ATPase domain of HSP90 chaperone/DNA topoisomerase II/histidine kinase"/>
    <property type="match status" value="1"/>
</dbReference>
<name>A0A2K2HAG0_9BACT</name>
<keyword evidence="5" id="KW-0597">Phosphoprotein</keyword>
<evidence type="ECO:0000256" key="4">
    <source>
        <dbReference type="ARBA" id="ARBA00022475"/>
    </source>
</evidence>
<dbReference type="InterPro" id="IPR003018">
    <property type="entry name" value="GAF"/>
</dbReference>
<dbReference type="Pfam" id="PF13185">
    <property type="entry name" value="GAF_2"/>
    <property type="match status" value="1"/>
</dbReference>
<gene>
    <name evidence="16" type="ORF">C2E25_08085</name>
</gene>
<evidence type="ECO:0000313" key="17">
    <source>
        <dbReference type="Proteomes" id="UP000236340"/>
    </source>
</evidence>
<dbReference type="Gene3D" id="3.30.565.10">
    <property type="entry name" value="Histidine kinase-like ATPase, C-terminal domain"/>
    <property type="match status" value="1"/>
</dbReference>
<comment type="caution">
    <text evidence="16">The sequence shown here is derived from an EMBL/GenBank/DDBJ whole genome shotgun (WGS) entry which is preliminary data.</text>
</comment>
<evidence type="ECO:0000256" key="1">
    <source>
        <dbReference type="ARBA" id="ARBA00000085"/>
    </source>
</evidence>
<evidence type="ECO:0000256" key="2">
    <source>
        <dbReference type="ARBA" id="ARBA00004651"/>
    </source>
</evidence>
<organism evidence="16 17">
    <name type="scientific">Geothermobacter hydrogeniphilus</name>
    <dbReference type="NCBI Taxonomy" id="1969733"/>
    <lineage>
        <taxon>Bacteria</taxon>
        <taxon>Pseudomonadati</taxon>
        <taxon>Thermodesulfobacteriota</taxon>
        <taxon>Desulfuromonadia</taxon>
        <taxon>Desulfuromonadales</taxon>
        <taxon>Geothermobacteraceae</taxon>
        <taxon>Geothermobacter</taxon>
    </lineage>
</organism>
<reference evidence="16 17" key="1">
    <citation type="journal article" date="2018" name="Genome Announc.">
        <title>Genome Sequence of Geothermobacter sp. HR-1 Iron Reducer from the Loihi Seamount.</title>
        <authorList>
            <person name="Smith H."/>
            <person name="Abuyen K."/>
            <person name="Tremblay J."/>
            <person name="Savalia P."/>
            <person name="Perez-Rodriguez I."/>
            <person name="Emerson D."/>
            <person name="Tully B."/>
            <person name="Amend J."/>
        </authorList>
    </citation>
    <scope>NUCLEOTIDE SEQUENCE [LARGE SCALE GENOMIC DNA]</scope>
    <source>
        <strain evidence="16 17">HR-1</strain>
    </source>
</reference>
<evidence type="ECO:0000256" key="11">
    <source>
        <dbReference type="ARBA" id="ARBA00022989"/>
    </source>
</evidence>
<keyword evidence="8" id="KW-0547">Nucleotide-binding</keyword>
<evidence type="ECO:0000256" key="14">
    <source>
        <dbReference type="SAM" id="Phobius"/>
    </source>
</evidence>
<dbReference type="InterPro" id="IPR010559">
    <property type="entry name" value="Sig_transdc_His_kin_internal"/>
</dbReference>
<evidence type="ECO:0000256" key="7">
    <source>
        <dbReference type="ARBA" id="ARBA00022692"/>
    </source>
</evidence>
<dbReference type="SUPFAM" id="SSF55781">
    <property type="entry name" value="GAF domain-like"/>
    <property type="match status" value="1"/>
</dbReference>
<dbReference type="EC" id="2.7.13.3" evidence="3"/>
<keyword evidence="9 16" id="KW-0418">Kinase</keyword>
<evidence type="ECO:0000256" key="13">
    <source>
        <dbReference type="ARBA" id="ARBA00023136"/>
    </source>
</evidence>
<dbReference type="EMBL" id="PPFX01000015">
    <property type="protein sequence ID" value="PNU20257.1"/>
    <property type="molecule type" value="Genomic_DNA"/>
</dbReference>
<evidence type="ECO:0000256" key="9">
    <source>
        <dbReference type="ARBA" id="ARBA00022777"/>
    </source>
</evidence>
<dbReference type="Pfam" id="PF07694">
    <property type="entry name" value="5TM-5TMR_LYT"/>
    <property type="match status" value="1"/>
</dbReference>
<evidence type="ECO:0000259" key="15">
    <source>
        <dbReference type="SMART" id="SM00065"/>
    </source>
</evidence>
<dbReference type="GO" id="GO:0005886">
    <property type="term" value="C:plasma membrane"/>
    <property type="evidence" value="ECO:0007669"/>
    <property type="project" value="UniProtKB-SubCell"/>
</dbReference>
<comment type="catalytic activity">
    <reaction evidence="1">
        <text>ATP + protein L-histidine = ADP + protein N-phospho-L-histidine.</text>
        <dbReference type="EC" id="2.7.13.3"/>
    </reaction>
</comment>
<keyword evidence="13 14" id="KW-0472">Membrane</keyword>
<keyword evidence="10" id="KW-0067">ATP-binding</keyword>
<evidence type="ECO:0000256" key="5">
    <source>
        <dbReference type="ARBA" id="ARBA00022553"/>
    </source>
</evidence>
<evidence type="ECO:0000256" key="8">
    <source>
        <dbReference type="ARBA" id="ARBA00022741"/>
    </source>
</evidence>
<evidence type="ECO:0000313" key="16">
    <source>
        <dbReference type="EMBL" id="PNU20257.1"/>
    </source>
</evidence>
<keyword evidence="7 14" id="KW-0812">Transmembrane</keyword>
<dbReference type="InterPro" id="IPR011620">
    <property type="entry name" value="Sig_transdc_His_kinase_LytS_TM"/>
</dbReference>
<dbReference type="Gene3D" id="3.30.450.40">
    <property type="match status" value="1"/>
</dbReference>
<dbReference type="SMART" id="SM00065">
    <property type="entry name" value="GAF"/>
    <property type="match status" value="1"/>
</dbReference>
<dbReference type="Pfam" id="PF06580">
    <property type="entry name" value="His_kinase"/>
    <property type="match status" value="1"/>
</dbReference>
<dbReference type="PANTHER" id="PTHR34220">
    <property type="entry name" value="SENSOR HISTIDINE KINASE YPDA"/>
    <property type="match status" value="1"/>
</dbReference>
<feature type="transmembrane region" description="Helical" evidence="14">
    <location>
        <begin position="41"/>
        <end position="59"/>
    </location>
</feature>
<evidence type="ECO:0000256" key="3">
    <source>
        <dbReference type="ARBA" id="ARBA00012438"/>
    </source>
</evidence>
<evidence type="ECO:0000256" key="12">
    <source>
        <dbReference type="ARBA" id="ARBA00023012"/>
    </source>
</evidence>
<evidence type="ECO:0000256" key="10">
    <source>
        <dbReference type="ARBA" id="ARBA00022840"/>
    </source>
</evidence>
<dbReference type="InterPro" id="IPR029016">
    <property type="entry name" value="GAF-like_dom_sf"/>
</dbReference>
<feature type="transmembrane region" description="Helical" evidence="14">
    <location>
        <begin position="135"/>
        <end position="159"/>
    </location>
</feature>
<dbReference type="GO" id="GO:0000155">
    <property type="term" value="F:phosphorelay sensor kinase activity"/>
    <property type="evidence" value="ECO:0007669"/>
    <property type="project" value="InterPro"/>
</dbReference>
<protein>
    <recommendedName>
        <fullName evidence="3">histidine kinase</fullName>
        <ecNumber evidence="3">2.7.13.3</ecNumber>
    </recommendedName>
</protein>
<feature type="transmembrane region" description="Helical" evidence="14">
    <location>
        <begin position="102"/>
        <end position="123"/>
    </location>
</feature>
<comment type="subcellular location">
    <subcellularLocation>
        <location evidence="2">Cell membrane</location>
        <topology evidence="2">Multi-pass membrane protein</topology>
    </subcellularLocation>
</comment>
<dbReference type="AlphaFoldDB" id="A0A2K2HAG0"/>
<keyword evidence="4" id="KW-1003">Cell membrane</keyword>
<dbReference type="PANTHER" id="PTHR34220:SF10">
    <property type="entry name" value="SENSOR HISTIDINE KINASE BTSS"/>
    <property type="match status" value="1"/>
</dbReference>
<accession>A0A2K2HAG0</accession>
<dbReference type="GO" id="GO:0071555">
    <property type="term" value="P:cell wall organization"/>
    <property type="evidence" value="ECO:0007669"/>
    <property type="project" value="InterPro"/>
</dbReference>
<dbReference type="InterPro" id="IPR036890">
    <property type="entry name" value="HATPase_C_sf"/>
</dbReference>
<keyword evidence="6" id="KW-0808">Transferase</keyword>
<keyword evidence="11 14" id="KW-1133">Transmembrane helix</keyword>
<dbReference type="RefSeq" id="WP_103115254.1">
    <property type="nucleotide sequence ID" value="NZ_PPFX01000015.1"/>
</dbReference>
<feature type="transmembrane region" description="Helical" evidence="14">
    <location>
        <begin position="71"/>
        <end position="90"/>
    </location>
</feature>
<dbReference type="GO" id="GO:0005524">
    <property type="term" value="F:ATP binding"/>
    <property type="evidence" value="ECO:0007669"/>
    <property type="project" value="UniProtKB-KW"/>
</dbReference>
<proteinExistence type="predicted"/>